<reference evidence="1 2" key="1">
    <citation type="submission" date="2016-07" db="EMBL/GenBank/DDBJ databases">
        <title>Multiple horizontal gene transfer events from other fungi enriched the ability of initially mycotrophic Trichoderma (Ascomycota) to feed on dead plant biomass.</title>
        <authorList>
            <consortium name="DOE Joint Genome Institute"/>
            <person name="Aerts A."/>
            <person name="Atanasova L."/>
            <person name="Chenthamara K."/>
            <person name="Zhang J."/>
            <person name="Grujic M."/>
            <person name="Henrissat B."/>
            <person name="Kuo A."/>
            <person name="Salamov A."/>
            <person name="Lipzen A."/>
            <person name="Labutti K."/>
            <person name="Barry K."/>
            <person name="Miao Y."/>
            <person name="Rahimi M.J."/>
            <person name="Shen Q."/>
            <person name="Grigoriev I.V."/>
            <person name="Kubicek C.P."/>
            <person name="Druzhinina I.S."/>
        </authorList>
    </citation>
    <scope>NUCLEOTIDE SEQUENCE [LARGE SCALE GENOMIC DNA]</scope>
    <source>
        <strain evidence="1 2">CBS 433.97</strain>
    </source>
</reference>
<dbReference type="Proteomes" id="UP000240493">
    <property type="component" value="Unassembled WGS sequence"/>
</dbReference>
<evidence type="ECO:0000313" key="1">
    <source>
        <dbReference type="EMBL" id="PTB42428.1"/>
    </source>
</evidence>
<dbReference type="EMBL" id="KZ679260">
    <property type="protein sequence ID" value="PTB42428.1"/>
    <property type="molecule type" value="Genomic_DNA"/>
</dbReference>
<protein>
    <submittedName>
        <fullName evidence="1">Uncharacterized protein</fullName>
    </submittedName>
</protein>
<evidence type="ECO:0000313" key="2">
    <source>
        <dbReference type="Proteomes" id="UP000240493"/>
    </source>
</evidence>
<name>A0A2T3ZC96_TRIA4</name>
<organism evidence="1 2">
    <name type="scientific">Trichoderma asperellum (strain ATCC 204424 / CBS 433.97 / NBRC 101777)</name>
    <dbReference type="NCBI Taxonomy" id="1042311"/>
    <lineage>
        <taxon>Eukaryota</taxon>
        <taxon>Fungi</taxon>
        <taxon>Dikarya</taxon>
        <taxon>Ascomycota</taxon>
        <taxon>Pezizomycotina</taxon>
        <taxon>Sordariomycetes</taxon>
        <taxon>Hypocreomycetidae</taxon>
        <taxon>Hypocreales</taxon>
        <taxon>Hypocreaceae</taxon>
        <taxon>Trichoderma</taxon>
    </lineage>
</organism>
<proteinExistence type="predicted"/>
<keyword evidence="2" id="KW-1185">Reference proteome</keyword>
<gene>
    <name evidence="1" type="ORF">M441DRAFT_390156</name>
</gene>
<dbReference type="AlphaFoldDB" id="A0A2T3ZC96"/>
<accession>A0A2T3ZC96</accession>
<sequence>MVRKLASITETTVIFVILACIGSDFGDCDGAHVGRWLWLGFSFSLPSSIPYSVVSLELVNGFRRFASGIVTKRFFNNGFLADDWSLQRCACCEFRRQLGTLRRVTIFSELSRVGSDAPSFSETLFNAERHSPEWCNRYIFYSGS</sequence>